<dbReference type="SMART" id="SM00028">
    <property type="entry name" value="TPR"/>
    <property type="match status" value="9"/>
</dbReference>
<dbReference type="FunFam" id="1.25.40.10:FF:000010">
    <property type="entry name" value="Stress-induced phosphoprotein 1"/>
    <property type="match status" value="1"/>
</dbReference>
<feature type="compositionally biased region" description="Basic and acidic residues" evidence="10">
    <location>
        <begin position="206"/>
        <end position="218"/>
    </location>
</feature>
<evidence type="ECO:0000256" key="5">
    <source>
        <dbReference type="ARBA" id="ARBA00056105"/>
    </source>
</evidence>
<feature type="compositionally biased region" description="Basic and acidic residues" evidence="10">
    <location>
        <begin position="230"/>
        <end position="240"/>
    </location>
</feature>
<dbReference type="Pfam" id="PF13414">
    <property type="entry name" value="TPR_11"/>
    <property type="match status" value="1"/>
</dbReference>
<reference evidence="12" key="1">
    <citation type="submission" date="2021-01" db="EMBL/GenBank/DDBJ databases">
        <authorList>
            <person name="Corre E."/>
            <person name="Pelletier E."/>
            <person name="Niang G."/>
            <person name="Scheremetjew M."/>
            <person name="Finn R."/>
            <person name="Kale V."/>
            <person name="Holt S."/>
            <person name="Cochrane G."/>
            <person name="Meng A."/>
            <person name="Brown T."/>
            <person name="Cohen L."/>
        </authorList>
    </citation>
    <scope>NUCLEOTIDE SEQUENCE</scope>
    <source>
        <strain evidence="12">Ms1</strain>
    </source>
</reference>
<dbReference type="InterPro" id="IPR011990">
    <property type="entry name" value="TPR-like_helical_dom_sf"/>
</dbReference>
<evidence type="ECO:0000256" key="7">
    <source>
        <dbReference type="ARBA" id="ARBA00074766"/>
    </source>
</evidence>
<name>A0A7S1G9V5_9STRA</name>
<evidence type="ECO:0000256" key="9">
    <source>
        <dbReference type="PROSITE-ProRule" id="PRU00339"/>
    </source>
</evidence>
<dbReference type="InterPro" id="IPR019734">
    <property type="entry name" value="TPR_rpt"/>
</dbReference>
<sequence length="557" mass="61198">MAEKAAEFKAKGNAFLGEGKFAEAAEAYTEAIALDGSNHVFYSNRSAAYLSMGDAEKALADADKCIEVNPSFAKGYGRKGAALHKLGRPQDSVEAYEAGLKVAPGNAALQEGLKAVQQDAGPFGSSMWARLAMGPPKFREYMGDPSYMAMMQAIQRDQSTLMNFQHDPRLMETVTYLLGMGMPEGAEEGTGGASGGAASEPAASSKEAEPEPEPERVPTPEPATEEEKEERERRRKGDALKDEGNAAYKAKDFDEALRLYDAAIEAYDGDVTYILNKASVRFAQKEYDACIELCREAIDKGRDIMAPFDVIAKAFTRMGNAALKKGDYDAAIEAYESSLTETDSGEVRTKLYKTRQIKKKKETEAYYDDDKAAEAKERGNALFKAGDFRGAIEEYSEAIKRNPKSAVYYNNRATAKTKMMDWVGALADCNKAISIDPAYVKAYSRKGHIETFTKEYHRAMETYKQGLALAPDDPECREGLQRVVMKINASAGEEVDKERASRAMSDPEIQRIMGDPMVQQALRDMQTSPEYATKAMMDPEMGPKIQKLIAAGVLQVK</sequence>
<dbReference type="PANTHER" id="PTHR22904">
    <property type="entry name" value="TPR REPEAT CONTAINING PROTEIN"/>
    <property type="match status" value="1"/>
</dbReference>
<dbReference type="EMBL" id="HBFS01016846">
    <property type="protein sequence ID" value="CAD8918109.1"/>
    <property type="molecule type" value="Transcribed_RNA"/>
</dbReference>
<dbReference type="FunFam" id="1.10.260.100:FF:000002">
    <property type="entry name" value="Stress-induced-phosphoprotein 1 (Hsp70/Hsp90-organizing)"/>
    <property type="match status" value="1"/>
</dbReference>
<feature type="domain" description="STI1" evidence="11">
    <location>
        <begin position="506"/>
        <end position="545"/>
    </location>
</feature>
<evidence type="ECO:0000256" key="2">
    <source>
        <dbReference type="ARBA" id="ARBA00022490"/>
    </source>
</evidence>
<dbReference type="Pfam" id="PF13432">
    <property type="entry name" value="TPR_16"/>
    <property type="match status" value="2"/>
</dbReference>
<feature type="repeat" description="TPR" evidence="9">
    <location>
        <begin position="39"/>
        <end position="72"/>
    </location>
</feature>
<evidence type="ECO:0000256" key="6">
    <source>
        <dbReference type="ARBA" id="ARBA00066016"/>
    </source>
</evidence>
<organism evidence="12">
    <name type="scientific">Bicosoecida sp. CB-2014</name>
    <dbReference type="NCBI Taxonomy" id="1486930"/>
    <lineage>
        <taxon>Eukaryota</taxon>
        <taxon>Sar</taxon>
        <taxon>Stramenopiles</taxon>
        <taxon>Bigyra</taxon>
        <taxon>Opalozoa</taxon>
        <taxon>Bicosoecida</taxon>
    </lineage>
</organism>
<evidence type="ECO:0000313" key="12">
    <source>
        <dbReference type="EMBL" id="CAD8918109.1"/>
    </source>
</evidence>
<dbReference type="SUPFAM" id="SSF48452">
    <property type="entry name" value="TPR-like"/>
    <property type="match status" value="1"/>
</dbReference>
<feature type="repeat" description="TPR" evidence="9">
    <location>
        <begin position="312"/>
        <end position="345"/>
    </location>
</feature>
<accession>A0A7S1G9V5</accession>
<comment type="subunit">
    <text evidence="6">Monomer. Homodimer. Forms a complex composed of HOP and chaperones HSP70 and HSP90; the interaction is stronger in the absence of ATP. Interacts (via TPR 1, 2, 3, 7, 8 and 9 repeats) with HSP70 (via C-terminus); the interaction is direct and is stronger in the absence of ATP. Interacts (via TPR 4, 5 and 6 repeats) with HSP90 (via C-terminus); the interaction is direct.</text>
</comment>
<dbReference type="SMART" id="SM00727">
    <property type="entry name" value="STI1"/>
    <property type="match status" value="2"/>
</dbReference>
<evidence type="ECO:0000256" key="10">
    <source>
        <dbReference type="SAM" id="MobiDB-lite"/>
    </source>
</evidence>
<dbReference type="InterPro" id="IPR041243">
    <property type="entry name" value="STI1/HOP_DP"/>
</dbReference>
<feature type="region of interest" description="Disordered" evidence="10">
    <location>
        <begin position="182"/>
        <end position="240"/>
    </location>
</feature>
<proteinExistence type="predicted"/>
<feature type="domain" description="STI1" evidence="11">
    <location>
        <begin position="135"/>
        <end position="174"/>
    </location>
</feature>
<dbReference type="Gene3D" id="1.25.40.10">
    <property type="entry name" value="Tetratricopeptide repeat domain"/>
    <property type="match status" value="3"/>
</dbReference>
<feature type="repeat" description="TPR" evidence="9">
    <location>
        <begin position="5"/>
        <end position="38"/>
    </location>
</feature>
<dbReference type="InterPro" id="IPR006636">
    <property type="entry name" value="STI1_HS-bd"/>
</dbReference>
<dbReference type="GO" id="GO:0005737">
    <property type="term" value="C:cytoplasm"/>
    <property type="evidence" value="ECO:0007669"/>
    <property type="project" value="UniProtKB-SubCell"/>
</dbReference>
<comment type="subcellular location">
    <subcellularLocation>
        <location evidence="1">Cytoplasm</location>
    </subcellularLocation>
</comment>
<dbReference type="FunFam" id="1.25.40.10:FF:000020">
    <property type="entry name" value="Stress-induced phosphoprotein 1"/>
    <property type="match status" value="1"/>
</dbReference>
<feature type="repeat" description="TPR" evidence="9">
    <location>
        <begin position="440"/>
        <end position="473"/>
    </location>
</feature>
<keyword evidence="3" id="KW-0677">Repeat</keyword>
<feature type="repeat" description="TPR" evidence="9">
    <location>
        <begin position="372"/>
        <end position="405"/>
    </location>
</feature>
<dbReference type="PROSITE" id="PS50005">
    <property type="entry name" value="TPR"/>
    <property type="match status" value="5"/>
</dbReference>
<evidence type="ECO:0000256" key="8">
    <source>
        <dbReference type="ARBA" id="ARBA00076447"/>
    </source>
</evidence>
<keyword evidence="2" id="KW-0963">Cytoplasm</keyword>
<evidence type="ECO:0000259" key="11">
    <source>
        <dbReference type="SMART" id="SM00727"/>
    </source>
</evidence>
<evidence type="ECO:0000256" key="4">
    <source>
        <dbReference type="ARBA" id="ARBA00022803"/>
    </source>
</evidence>
<dbReference type="Pfam" id="PF17830">
    <property type="entry name" value="STI1-HOP_DP"/>
    <property type="match status" value="2"/>
</dbReference>
<dbReference type="AlphaFoldDB" id="A0A7S1G9V5"/>
<evidence type="ECO:0000256" key="1">
    <source>
        <dbReference type="ARBA" id="ARBA00004496"/>
    </source>
</evidence>
<protein>
    <recommendedName>
        <fullName evidence="7">Hsp70-Hsp90 organising protein</fullName>
    </recommendedName>
    <alternativeName>
        <fullName evidence="8">Stress-inducible protein 1</fullName>
    </alternativeName>
</protein>
<keyword evidence="4 9" id="KW-0802">TPR repeat</keyword>
<feature type="compositionally biased region" description="Low complexity" evidence="10">
    <location>
        <begin position="196"/>
        <end position="205"/>
    </location>
</feature>
<dbReference type="Pfam" id="PF13181">
    <property type="entry name" value="TPR_8"/>
    <property type="match status" value="3"/>
</dbReference>
<comment type="function">
    <text evidence="5">Acts as a co-chaperone and mediates the association of the chaperones HSP70 and HSP90 probably facilitating substrate transfer from HSP70 to HSP90. Stimulates HSP70 ATPase activity and, in contrast, inhibits HSP90 ATPase activity.</text>
</comment>
<dbReference type="GO" id="GO:0051879">
    <property type="term" value="F:Hsp90 protein binding"/>
    <property type="evidence" value="ECO:0007669"/>
    <property type="project" value="TreeGrafter"/>
</dbReference>
<dbReference type="PANTHER" id="PTHR22904:SF523">
    <property type="entry name" value="STRESS-INDUCED-PHOSPHOPROTEIN 1"/>
    <property type="match status" value="1"/>
</dbReference>
<gene>
    <name evidence="12" type="ORF">BSP0115_LOCUS11370</name>
</gene>
<evidence type="ECO:0000256" key="3">
    <source>
        <dbReference type="ARBA" id="ARBA00022737"/>
    </source>
</evidence>
<dbReference type="Gene3D" id="1.10.260.100">
    <property type="match status" value="2"/>
</dbReference>